<sequence>MSADTYPYLPDATLLGLREIHRKNLTILMPQASQFGDALIPINLTNQINSELASIQQLNQELALRNIKSDDPLPGSKVSTIIQHYYGSVVQQNQRDHGVAIGGNADRSLVTTGDDNQLMMQPDGLPADHNDPHIATTTTSLSLRQLMLTLQTITHDADDATTDQIHHALTLITEARKKLREAQGILQQNNITLDAQIKQLIG</sequence>
<reference evidence="1 2" key="1">
    <citation type="submission" date="2024-02" db="EMBL/GenBank/DDBJ databases">
        <title>Herpetosiphon gulosus NBRC 112829.</title>
        <authorList>
            <person name="Ichikawa N."/>
            <person name="Katano-Makiyama Y."/>
            <person name="Hidaka K."/>
        </authorList>
    </citation>
    <scope>NUCLEOTIDE SEQUENCE [LARGE SCALE GENOMIC DNA]</scope>
    <source>
        <strain evidence="1 2">NBRC 112829</strain>
    </source>
</reference>
<gene>
    <name evidence="1" type="ORF">Hgul01_01892</name>
</gene>
<protein>
    <submittedName>
        <fullName evidence="1">Uncharacterized protein</fullName>
    </submittedName>
</protein>
<dbReference type="RefSeq" id="WP_345721704.1">
    <property type="nucleotide sequence ID" value="NZ_BAABRU010000006.1"/>
</dbReference>
<comment type="caution">
    <text evidence="1">The sequence shown here is derived from an EMBL/GenBank/DDBJ whole genome shotgun (WGS) entry which is preliminary data.</text>
</comment>
<accession>A0ABP9WZX4</accession>
<keyword evidence="2" id="KW-1185">Reference proteome</keyword>
<proteinExistence type="predicted"/>
<organism evidence="1 2">
    <name type="scientific">Herpetosiphon gulosus</name>
    <dbReference type="NCBI Taxonomy" id="1973496"/>
    <lineage>
        <taxon>Bacteria</taxon>
        <taxon>Bacillati</taxon>
        <taxon>Chloroflexota</taxon>
        <taxon>Chloroflexia</taxon>
        <taxon>Herpetosiphonales</taxon>
        <taxon>Herpetosiphonaceae</taxon>
        <taxon>Herpetosiphon</taxon>
    </lineage>
</organism>
<dbReference type="EMBL" id="BAABRU010000006">
    <property type="protein sequence ID" value="GAA5528096.1"/>
    <property type="molecule type" value="Genomic_DNA"/>
</dbReference>
<name>A0ABP9WZX4_9CHLR</name>
<evidence type="ECO:0000313" key="1">
    <source>
        <dbReference type="EMBL" id="GAA5528096.1"/>
    </source>
</evidence>
<evidence type="ECO:0000313" key="2">
    <source>
        <dbReference type="Proteomes" id="UP001428290"/>
    </source>
</evidence>
<dbReference type="Proteomes" id="UP001428290">
    <property type="component" value="Unassembled WGS sequence"/>
</dbReference>